<proteinExistence type="predicted"/>
<dbReference type="SUPFAM" id="SSF48371">
    <property type="entry name" value="ARM repeat"/>
    <property type="match status" value="1"/>
</dbReference>
<accession>M8AZA5</accession>
<feature type="region of interest" description="Disordered" evidence="1">
    <location>
        <begin position="857"/>
        <end position="897"/>
    </location>
</feature>
<evidence type="ECO:0000256" key="1">
    <source>
        <dbReference type="SAM" id="MobiDB-lite"/>
    </source>
</evidence>
<name>M8AZA5_AEGTA</name>
<dbReference type="InterPro" id="IPR049152">
    <property type="entry name" value="EFR3-like_ARM"/>
</dbReference>
<feature type="compositionally biased region" description="Polar residues" evidence="1">
    <location>
        <begin position="857"/>
        <end position="871"/>
    </location>
</feature>
<dbReference type="ExpressionAtlas" id="M8AZA5">
    <property type="expression patterns" value="baseline"/>
</dbReference>
<feature type="compositionally biased region" description="Basic and acidic residues" evidence="1">
    <location>
        <begin position="872"/>
        <end position="895"/>
    </location>
</feature>
<dbReference type="EnsemblPlants" id="EMT06694">
    <property type="protein sequence ID" value="EMT06694"/>
    <property type="gene ID" value="F775_03853"/>
</dbReference>
<dbReference type="AlphaFoldDB" id="M8AZA5"/>
<dbReference type="InterPro" id="IPR055296">
    <property type="entry name" value="SRL2-like"/>
</dbReference>
<organism evidence="2">
    <name type="scientific">Aegilops tauschii</name>
    <name type="common">Tausch's goatgrass</name>
    <name type="synonym">Aegilops squarrosa</name>
    <dbReference type="NCBI Taxonomy" id="37682"/>
    <lineage>
        <taxon>Eukaryota</taxon>
        <taxon>Viridiplantae</taxon>
        <taxon>Streptophyta</taxon>
        <taxon>Embryophyta</taxon>
        <taxon>Tracheophyta</taxon>
        <taxon>Spermatophyta</taxon>
        <taxon>Magnoliopsida</taxon>
        <taxon>Liliopsida</taxon>
        <taxon>Poales</taxon>
        <taxon>Poaceae</taxon>
        <taxon>BOP clade</taxon>
        <taxon>Pooideae</taxon>
        <taxon>Triticodae</taxon>
        <taxon>Triticeae</taxon>
        <taxon>Triticinae</taxon>
        <taxon>Aegilops</taxon>
    </lineage>
</organism>
<dbReference type="PANTHER" id="PTHR46087:SF1">
    <property type="entry name" value="ARM REPEAT SUPERFAMILY PROTEIN"/>
    <property type="match status" value="1"/>
</dbReference>
<dbReference type="InterPro" id="IPR016024">
    <property type="entry name" value="ARM-type_fold"/>
</dbReference>
<protein>
    <submittedName>
        <fullName evidence="2">Putative mitochondrial protein</fullName>
    </submittedName>
</protein>
<reference evidence="2" key="1">
    <citation type="submission" date="2015-06" db="UniProtKB">
        <authorList>
            <consortium name="EnsemblPlants"/>
        </authorList>
    </citation>
    <scope>IDENTIFICATION</scope>
</reference>
<sequence length="1112" mass="124735">MGVMSRRVLPACSSLCYFCPSLRARSRQPVKRYKKIISEIYQLPADGEPNDRRIGKLCDYVSRNPTRIPKITEYLEQRCYKELRHDNFTLAKVVPCIYRKLLRSCKEHTPLLATSTLCIVRTLLDQKSSDDLQILGCLLLVDFLDGQVDSTHMFSLEGMIPKLCKIAQELREDDKGIRLRSAALQALASMVEYMGDHSHISMELDEVVSVIISCYEANQTLSIKEVVRFQDDDDLTMLAVSGQNNAKVAADTMSASENPAHWARVCLRNMANIAKEATTVRRILDPLFRLFDSHNYWSPENGVALSVLQEMQTLMDKSGQNGHLLLSFTIKHIDHKSVAKMPAKQISIVKVASHLAKQAKSHASVTIASAISDLVKHLRKCMYRAVEASNAQADIDKWNSELYVALEECLVQLTEKVGDVGPILDMVSVMLENLSYTANIARTTVSSVYRTAQIAAYVYKSSYNQKAFPEALYHQLLLAMMHPDNKTRIGSHRVLSTIVAPSLLCPWSAIGFPVPMKVNGSQSVLLLALSAFSSETIMDELQSKSGIKESLQENEKPEAVNSKLMKLNNGQLVLLLSSIWSQASLEDNSPSNFETMGHTYNVALLCSKAKTSSHVALVRCFQLAFSLRRLSLNQDNVAQPSRRRCLYTMASAMLIFSAKVADIPQITHLVKAAVPEEMVDPHLCLIDDCRLTVTSAQSSNGEMLYGSEEDESDAQVFLSAVNKDDTQLKDIVISHFKRKFENSPEKFDGIEEQLLQEFSLDDSFPLGAPLFMETPHSCSMYAEKDDHCFDEDVIPCEMDDDDDIVFEHSGSQSDRKTSGSMASSDVLNVNQLMESVHETARQVANIPVSTNPVSYDQMKSQCESLSSAQSEPESHLTRKDYMRRNDSTSSDDRSFRLPPASPYDKFLKAAGRNTIHERRGVAVGKENLQNGKFTEQTFEHINERSQSRVQGWCERKMLCAAKEVLLKSVVQALPAFSMSCFKLTKGLCKKLTTNMSRYWWAGSLDKKGMHWQFWDKMCIEKSKGELGFRDFETFNDAMLAKQAWRILDNPNSLCAHVLKGRYFPNEDFLTAGCPKSASRTWKAIIVGREMLKKGLVRRVGDGTTTEFGMTIG</sequence>
<dbReference type="Pfam" id="PF21052">
    <property type="entry name" value="EFR3_ARM"/>
    <property type="match status" value="1"/>
</dbReference>
<evidence type="ECO:0000313" key="2">
    <source>
        <dbReference type="EnsemblPlants" id="EMT06694"/>
    </source>
</evidence>
<dbReference type="PANTHER" id="PTHR46087">
    <property type="entry name" value="PUTATIVE, EXPRESSED-RELATED"/>
    <property type="match status" value="1"/>
</dbReference>